<dbReference type="AlphaFoldDB" id="A0A835H229"/>
<comment type="caution">
    <text evidence="3">The sequence shown here is derived from an EMBL/GenBank/DDBJ whole genome shotgun (WGS) entry which is preliminary data.</text>
</comment>
<reference evidence="3 4" key="1">
    <citation type="submission" date="2020-10" db="EMBL/GenBank/DDBJ databases">
        <title>The Coptis chinensis genome and diversification of protoberbering-type alkaloids.</title>
        <authorList>
            <person name="Wang B."/>
            <person name="Shu S."/>
            <person name="Song C."/>
            <person name="Liu Y."/>
        </authorList>
    </citation>
    <scope>NUCLEOTIDE SEQUENCE [LARGE SCALE GENOMIC DNA]</scope>
    <source>
        <strain evidence="3">HL-2020</strain>
        <tissue evidence="3">Leaf</tissue>
    </source>
</reference>
<proteinExistence type="predicted"/>
<accession>A0A835H229</accession>
<dbReference type="GO" id="GO:0005634">
    <property type="term" value="C:nucleus"/>
    <property type="evidence" value="ECO:0007669"/>
    <property type="project" value="InterPro"/>
</dbReference>
<name>A0A835H229_9MAGN</name>
<dbReference type="InterPro" id="IPR002487">
    <property type="entry name" value="TF_Kbox"/>
</dbReference>
<dbReference type="EMBL" id="JADFTS010000008">
    <property type="protein sequence ID" value="KAF9591584.1"/>
    <property type="molecule type" value="Genomic_DNA"/>
</dbReference>
<evidence type="ECO:0000259" key="2">
    <source>
        <dbReference type="PROSITE" id="PS51297"/>
    </source>
</evidence>
<organism evidence="3 4">
    <name type="scientific">Coptis chinensis</name>
    <dbReference type="NCBI Taxonomy" id="261450"/>
    <lineage>
        <taxon>Eukaryota</taxon>
        <taxon>Viridiplantae</taxon>
        <taxon>Streptophyta</taxon>
        <taxon>Embryophyta</taxon>
        <taxon>Tracheophyta</taxon>
        <taxon>Spermatophyta</taxon>
        <taxon>Magnoliopsida</taxon>
        <taxon>Ranunculales</taxon>
        <taxon>Ranunculaceae</taxon>
        <taxon>Coptidoideae</taxon>
        <taxon>Coptis</taxon>
    </lineage>
</organism>
<feature type="coiled-coil region" evidence="1">
    <location>
        <begin position="62"/>
        <end position="115"/>
    </location>
</feature>
<feature type="domain" description="K-box" evidence="2">
    <location>
        <begin position="25"/>
        <end position="115"/>
    </location>
</feature>
<evidence type="ECO:0000256" key="1">
    <source>
        <dbReference type="SAM" id="Coils"/>
    </source>
</evidence>
<evidence type="ECO:0000313" key="3">
    <source>
        <dbReference type="EMBL" id="KAF9591584.1"/>
    </source>
</evidence>
<dbReference type="PROSITE" id="PS51297">
    <property type="entry name" value="K_BOX"/>
    <property type="match status" value="1"/>
</dbReference>
<evidence type="ECO:0000313" key="4">
    <source>
        <dbReference type="Proteomes" id="UP000631114"/>
    </source>
</evidence>
<keyword evidence="1" id="KW-0175">Coiled coil</keyword>
<keyword evidence="4" id="KW-1185">Reference proteome</keyword>
<dbReference type="GO" id="GO:0003700">
    <property type="term" value="F:DNA-binding transcription factor activity"/>
    <property type="evidence" value="ECO:0007669"/>
    <property type="project" value="InterPro"/>
</dbReference>
<protein>
    <recommendedName>
        <fullName evidence="2">K-box domain-containing protein</fullName>
    </recommendedName>
</protein>
<dbReference type="Proteomes" id="UP000631114">
    <property type="component" value="Unassembled WGS sequence"/>
</dbReference>
<gene>
    <name evidence="3" type="ORF">IFM89_004638</name>
</gene>
<dbReference type="Pfam" id="PF01486">
    <property type="entry name" value="K-box"/>
    <property type="match status" value="1"/>
</dbReference>
<sequence length="182" mass="20937">MLKTLEKYQKCSCSALEANPPADDTQSSYQEYLRLKAKVDVLQQSQRNLLGDDLDPLSVKDLDQLEHQLEFSLKEIRSIRTQSMFDQLSELQRKEQLMNEANKNLKRKLDESTTQSLLQRGWELGGLHFPTNGQIPRLERFFQPLECDSKLQIRYSPAGGQDHTNAVPQSQNVNGFIPGWML</sequence>
<dbReference type="OrthoDB" id="1898716at2759"/>